<accession>A0A381FHY5</accession>
<feature type="binding site" evidence="6">
    <location>
        <position position="188"/>
    </location>
    <ligand>
        <name>S-adenosyl-L-methionine</name>
        <dbReference type="ChEBI" id="CHEBI:59789"/>
    </ligand>
</feature>
<evidence type="ECO:0000256" key="1">
    <source>
        <dbReference type="ARBA" id="ARBA00009741"/>
    </source>
</evidence>
<feature type="binding site" evidence="6">
    <location>
        <position position="210"/>
    </location>
    <ligand>
        <name>S-adenosyl-L-methionine</name>
        <dbReference type="ChEBI" id="CHEBI:59789"/>
    </ligand>
</feature>
<gene>
    <name evidence="6 7" type="primary">prmA</name>
    <name evidence="7" type="ORF">NCTC13532_01402</name>
</gene>
<comment type="subcellular location">
    <subcellularLocation>
        <location evidence="6">Cytoplasm</location>
    </subcellularLocation>
</comment>
<dbReference type="HAMAP" id="MF_00735">
    <property type="entry name" value="Methyltr_PrmA"/>
    <property type="match status" value="1"/>
</dbReference>
<feature type="binding site" evidence="6">
    <location>
        <position position="167"/>
    </location>
    <ligand>
        <name>S-adenosyl-L-methionine</name>
        <dbReference type="ChEBI" id="CHEBI:59789"/>
    </ligand>
</feature>
<evidence type="ECO:0000256" key="2">
    <source>
        <dbReference type="ARBA" id="ARBA00022490"/>
    </source>
</evidence>
<feature type="binding site" evidence="6">
    <location>
        <position position="251"/>
    </location>
    <ligand>
        <name>S-adenosyl-L-methionine</name>
        <dbReference type="ChEBI" id="CHEBI:59789"/>
    </ligand>
</feature>
<name>A0A381FHY5_9FLAO</name>
<dbReference type="InterPro" id="IPR004498">
    <property type="entry name" value="Ribosomal_PrmA_MeTrfase"/>
</dbReference>
<comment type="function">
    <text evidence="6">Methylates ribosomal protein L11.</text>
</comment>
<keyword evidence="4 6" id="KW-0808">Transferase</keyword>
<dbReference type="InterPro" id="IPR029063">
    <property type="entry name" value="SAM-dependent_MTases_sf"/>
</dbReference>
<dbReference type="Gene3D" id="3.40.50.150">
    <property type="entry name" value="Vaccinia Virus protein VP39"/>
    <property type="match status" value="1"/>
</dbReference>
<dbReference type="STRING" id="254.SAMN05421682_1153"/>
<dbReference type="GO" id="GO:0005737">
    <property type="term" value="C:cytoplasm"/>
    <property type="evidence" value="ECO:0007669"/>
    <property type="project" value="UniProtKB-SubCell"/>
</dbReference>
<comment type="catalytic activity">
    <reaction evidence="6">
        <text>L-lysyl-[protein] + 3 S-adenosyl-L-methionine = N(6),N(6),N(6)-trimethyl-L-lysyl-[protein] + 3 S-adenosyl-L-homocysteine + 3 H(+)</text>
        <dbReference type="Rhea" id="RHEA:54192"/>
        <dbReference type="Rhea" id="RHEA-COMP:9752"/>
        <dbReference type="Rhea" id="RHEA-COMP:13826"/>
        <dbReference type="ChEBI" id="CHEBI:15378"/>
        <dbReference type="ChEBI" id="CHEBI:29969"/>
        <dbReference type="ChEBI" id="CHEBI:57856"/>
        <dbReference type="ChEBI" id="CHEBI:59789"/>
        <dbReference type="ChEBI" id="CHEBI:61961"/>
    </reaction>
</comment>
<dbReference type="EC" id="2.1.1.-" evidence="6"/>
<dbReference type="GO" id="GO:0005840">
    <property type="term" value="C:ribosome"/>
    <property type="evidence" value="ECO:0007669"/>
    <property type="project" value="UniProtKB-KW"/>
</dbReference>
<organism evidence="7 8">
    <name type="scientific">Chryseobacterium indoltheticum</name>
    <dbReference type="NCBI Taxonomy" id="254"/>
    <lineage>
        <taxon>Bacteria</taxon>
        <taxon>Pseudomonadati</taxon>
        <taxon>Bacteroidota</taxon>
        <taxon>Flavobacteriia</taxon>
        <taxon>Flavobacteriales</taxon>
        <taxon>Weeksellaceae</taxon>
        <taxon>Chryseobacterium group</taxon>
        <taxon>Chryseobacterium</taxon>
    </lineage>
</organism>
<evidence type="ECO:0000256" key="4">
    <source>
        <dbReference type="ARBA" id="ARBA00022679"/>
    </source>
</evidence>
<dbReference type="InterPro" id="IPR050078">
    <property type="entry name" value="Ribosomal_L11_MeTrfase_PrmA"/>
</dbReference>
<reference evidence="7 8" key="1">
    <citation type="submission" date="2018-06" db="EMBL/GenBank/DDBJ databases">
        <authorList>
            <consortium name="Pathogen Informatics"/>
            <person name="Doyle S."/>
        </authorList>
    </citation>
    <scope>NUCLEOTIDE SEQUENCE [LARGE SCALE GENOMIC DNA]</scope>
    <source>
        <strain evidence="7 8">NCTC13532</strain>
    </source>
</reference>
<evidence type="ECO:0000313" key="8">
    <source>
        <dbReference type="Proteomes" id="UP000254282"/>
    </source>
</evidence>
<evidence type="ECO:0000313" key="7">
    <source>
        <dbReference type="EMBL" id="SUX45752.1"/>
    </source>
</evidence>
<keyword evidence="3 6" id="KW-0489">Methyltransferase</keyword>
<dbReference type="SUPFAM" id="SSF53335">
    <property type="entry name" value="S-adenosyl-L-methionine-dependent methyltransferases"/>
    <property type="match status" value="1"/>
</dbReference>
<dbReference type="PANTHER" id="PTHR43648:SF1">
    <property type="entry name" value="ELECTRON TRANSFER FLAVOPROTEIN BETA SUBUNIT LYSINE METHYLTRANSFERASE"/>
    <property type="match status" value="1"/>
</dbReference>
<dbReference type="AlphaFoldDB" id="A0A381FHY5"/>
<protein>
    <recommendedName>
        <fullName evidence="6">Ribosomal protein L11 methyltransferase</fullName>
        <shortName evidence="6">L11 Mtase</shortName>
        <ecNumber evidence="6">2.1.1.-</ecNumber>
    </recommendedName>
</protein>
<dbReference type="GO" id="GO:0032259">
    <property type="term" value="P:methylation"/>
    <property type="evidence" value="ECO:0007669"/>
    <property type="project" value="UniProtKB-KW"/>
</dbReference>
<keyword evidence="5 6" id="KW-0949">S-adenosyl-L-methionine</keyword>
<dbReference type="NCBIfam" id="NF001785">
    <property type="entry name" value="PRK00517.2-2"/>
    <property type="match status" value="1"/>
</dbReference>
<dbReference type="GO" id="GO:0016279">
    <property type="term" value="F:protein-lysine N-methyltransferase activity"/>
    <property type="evidence" value="ECO:0007669"/>
    <property type="project" value="RHEA"/>
</dbReference>
<keyword evidence="2 6" id="KW-0963">Cytoplasm</keyword>
<dbReference type="CDD" id="cd02440">
    <property type="entry name" value="AdoMet_MTases"/>
    <property type="match status" value="1"/>
</dbReference>
<proteinExistence type="inferred from homology"/>
<dbReference type="PANTHER" id="PTHR43648">
    <property type="entry name" value="ELECTRON TRANSFER FLAVOPROTEIN BETA SUBUNIT LYSINE METHYLTRANSFERASE"/>
    <property type="match status" value="1"/>
</dbReference>
<evidence type="ECO:0000256" key="6">
    <source>
        <dbReference type="HAMAP-Rule" id="MF_00735"/>
    </source>
</evidence>
<evidence type="ECO:0000256" key="3">
    <source>
        <dbReference type="ARBA" id="ARBA00022603"/>
    </source>
</evidence>
<dbReference type="Proteomes" id="UP000254282">
    <property type="component" value="Unassembled WGS sequence"/>
</dbReference>
<dbReference type="EMBL" id="UFVR01000004">
    <property type="protein sequence ID" value="SUX45752.1"/>
    <property type="molecule type" value="Genomic_DNA"/>
</dbReference>
<evidence type="ECO:0000256" key="5">
    <source>
        <dbReference type="ARBA" id="ARBA00022691"/>
    </source>
</evidence>
<keyword evidence="7" id="KW-0687">Ribonucleoprotein</keyword>
<keyword evidence="7" id="KW-0689">Ribosomal protein</keyword>
<sequence>MTTVPFLRLKYFDFAQCDISASNSPDSNVNSLFLQQIIHMQNYLEFDFRISPLQPWNEILMAELIEIGFDSFTEEIHGILGYIQKELFKEEELKALPLFQNDEVNIEYSFTEMPNINWNEEWEKNFEPINIDDKVLIRAEFHESVEGMHEIIIQPKMSFGTGHHPTTHLMIQQMVDIDFKDKKVLDMGCGTSVLAIYAKQIGAGDTKAIDIDEWSVENSKENAARNGVELDIELGTADNLGKENYDIILANINRNILISDIPTYVSVLNEGGKLLLSGLCFFDVDDILEVCKENNLELKKKLQREEWVSLLLEK</sequence>
<dbReference type="Pfam" id="PF06325">
    <property type="entry name" value="PrmA"/>
    <property type="match status" value="1"/>
</dbReference>
<comment type="similarity">
    <text evidence="1 6">Belongs to the methyltransferase superfamily. PrmA family.</text>
</comment>